<feature type="region of interest" description="Disordered" evidence="1">
    <location>
        <begin position="1"/>
        <end position="80"/>
    </location>
</feature>
<feature type="compositionally biased region" description="Acidic residues" evidence="1">
    <location>
        <begin position="58"/>
        <end position="73"/>
    </location>
</feature>
<sequence>MKNFLKRSKKKTPQSESPATTEPALKSSAVEAGPSAITVKPSVQLSRSQSYSAAPAIEVDDIDVTSGAEEEDAKPERLKPPDLWQLAYERSGLEASKIAILRAEDGEKDEERSLKNFVERVKNLTQERRVECERSGWIDHNTKKIAFAQQAQTVLTAVLELRELVSAGLKFDVTGYGAAAWSAVTFGLQLVQNDLDRTLSLMDASAFLADTLARYASIETNYGDPEIGDWIHMQECIVDVYASVLKYAVEVTSVCRNDTTDRVIASFRALAEKPLETLRTEISEHDTKVEKWMKLISDQCGSLWLVHLVVD</sequence>
<organism evidence="3 4">
    <name type="scientific">Byssothecium circinans</name>
    <dbReference type="NCBI Taxonomy" id="147558"/>
    <lineage>
        <taxon>Eukaryota</taxon>
        <taxon>Fungi</taxon>
        <taxon>Dikarya</taxon>
        <taxon>Ascomycota</taxon>
        <taxon>Pezizomycotina</taxon>
        <taxon>Dothideomycetes</taxon>
        <taxon>Pleosporomycetidae</taxon>
        <taxon>Pleosporales</taxon>
        <taxon>Massarineae</taxon>
        <taxon>Massarinaceae</taxon>
        <taxon>Byssothecium</taxon>
    </lineage>
</organism>
<feature type="compositionally biased region" description="Polar residues" evidence="1">
    <location>
        <begin position="41"/>
        <end position="52"/>
    </location>
</feature>
<reference evidence="3" key="1">
    <citation type="journal article" date="2020" name="Stud. Mycol.">
        <title>101 Dothideomycetes genomes: a test case for predicting lifestyles and emergence of pathogens.</title>
        <authorList>
            <person name="Haridas S."/>
            <person name="Albert R."/>
            <person name="Binder M."/>
            <person name="Bloem J."/>
            <person name="Labutti K."/>
            <person name="Salamov A."/>
            <person name="Andreopoulos B."/>
            <person name="Baker S."/>
            <person name="Barry K."/>
            <person name="Bills G."/>
            <person name="Bluhm B."/>
            <person name="Cannon C."/>
            <person name="Castanera R."/>
            <person name="Culley D."/>
            <person name="Daum C."/>
            <person name="Ezra D."/>
            <person name="Gonzalez J."/>
            <person name="Henrissat B."/>
            <person name="Kuo A."/>
            <person name="Liang C."/>
            <person name="Lipzen A."/>
            <person name="Lutzoni F."/>
            <person name="Magnuson J."/>
            <person name="Mondo S."/>
            <person name="Nolan M."/>
            <person name="Ohm R."/>
            <person name="Pangilinan J."/>
            <person name="Park H.-J."/>
            <person name="Ramirez L."/>
            <person name="Alfaro M."/>
            <person name="Sun H."/>
            <person name="Tritt A."/>
            <person name="Yoshinaga Y."/>
            <person name="Zwiers L.-H."/>
            <person name="Turgeon B."/>
            <person name="Goodwin S."/>
            <person name="Spatafora J."/>
            <person name="Crous P."/>
            <person name="Grigoriev I."/>
        </authorList>
    </citation>
    <scope>NUCLEOTIDE SEQUENCE</scope>
    <source>
        <strain evidence="3">CBS 675.92</strain>
    </source>
</reference>
<name>A0A6A5U0R3_9PLEO</name>
<dbReference type="OrthoDB" id="4772757at2759"/>
<evidence type="ECO:0000313" key="4">
    <source>
        <dbReference type="Proteomes" id="UP000800035"/>
    </source>
</evidence>
<dbReference type="EMBL" id="ML976987">
    <property type="protein sequence ID" value="KAF1958194.1"/>
    <property type="molecule type" value="Genomic_DNA"/>
</dbReference>
<feature type="compositionally biased region" description="Basic residues" evidence="1">
    <location>
        <begin position="1"/>
        <end position="12"/>
    </location>
</feature>
<gene>
    <name evidence="3" type="ORF">CC80DRAFT_26127</name>
</gene>
<protein>
    <recommendedName>
        <fullName evidence="2">DUF7708 domain-containing protein</fullName>
    </recommendedName>
</protein>
<accession>A0A6A5U0R3</accession>
<dbReference type="Pfam" id="PF24809">
    <property type="entry name" value="DUF7708"/>
    <property type="match status" value="1"/>
</dbReference>
<dbReference type="InterPro" id="IPR056125">
    <property type="entry name" value="DUF7708"/>
</dbReference>
<evidence type="ECO:0000259" key="2">
    <source>
        <dbReference type="Pfam" id="PF24809"/>
    </source>
</evidence>
<dbReference type="AlphaFoldDB" id="A0A6A5U0R3"/>
<dbReference type="Proteomes" id="UP000800035">
    <property type="component" value="Unassembled WGS sequence"/>
</dbReference>
<keyword evidence="4" id="KW-1185">Reference proteome</keyword>
<evidence type="ECO:0000313" key="3">
    <source>
        <dbReference type="EMBL" id="KAF1958194.1"/>
    </source>
</evidence>
<evidence type="ECO:0000256" key="1">
    <source>
        <dbReference type="SAM" id="MobiDB-lite"/>
    </source>
</evidence>
<feature type="domain" description="DUF7708" evidence="2">
    <location>
        <begin position="175"/>
        <end position="295"/>
    </location>
</feature>
<proteinExistence type="predicted"/>